<feature type="compositionally biased region" description="Polar residues" evidence="3">
    <location>
        <begin position="534"/>
        <end position="545"/>
    </location>
</feature>
<dbReference type="InterPro" id="IPR038704">
    <property type="entry name" value="YEAST_sf"/>
</dbReference>
<dbReference type="Gene3D" id="2.60.40.640">
    <property type="match status" value="1"/>
</dbReference>
<dbReference type="InterPro" id="IPR011021">
    <property type="entry name" value="Arrestin-like_N"/>
</dbReference>
<reference evidence="5" key="1">
    <citation type="submission" date="2022-07" db="EMBL/GenBank/DDBJ databases">
        <title>Phylogenomic reconstructions and comparative analyses of Kickxellomycotina fungi.</title>
        <authorList>
            <person name="Reynolds N.K."/>
            <person name="Stajich J.E."/>
            <person name="Barry K."/>
            <person name="Grigoriev I.V."/>
            <person name="Crous P."/>
            <person name="Smith M.E."/>
        </authorList>
    </citation>
    <scope>NUCLEOTIDE SEQUENCE</scope>
    <source>
        <strain evidence="5">NRRL 1565</strain>
    </source>
</reference>
<dbReference type="GO" id="GO:0006355">
    <property type="term" value="P:regulation of DNA-templated transcription"/>
    <property type="evidence" value="ECO:0007669"/>
    <property type="project" value="InterPro"/>
</dbReference>
<protein>
    <submittedName>
        <fullName evidence="5">Transcription factor TFIIF complex subunit Tfg3</fullName>
    </submittedName>
</protein>
<evidence type="ECO:0000259" key="4">
    <source>
        <dbReference type="PROSITE" id="PS51037"/>
    </source>
</evidence>
<evidence type="ECO:0000256" key="1">
    <source>
        <dbReference type="ARBA" id="ARBA00023242"/>
    </source>
</evidence>
<comment type="subcellular location">
    <subcellularLocation>
        <location evidence="2">Nucleus</location>
    </subcellularLocation>
</comment>
<dbReference type="OrthoDB" id="2333384at2759"/>
<evidence type="ECO:0000313" key="6">
    <source>
        <dbReference type="Proteomes" id="UP001140094"/>
    </source>
</evidence>
<comment type="caution">
    <text evidence="5">The sequence shown here is derived from an EMBL/GenBank/DDBJ whole genome shotgun (WGS) entry which is preliminary data.</text>
</comment>
<dbReference type="Pfam" id="PF00339">
    <property type="entry name" value="Arrestin_N"/>
    <property type="match status" value="1"/>
</dbReference>
<name>A0A9W8HRQ0_9FUNG</name>
<proteinExistence type="predicted"/>
<organism evidence="5 6">
    <name type="scientific">Coemansia guatemalensis</name>
    <dbReference type="NCBI Taxonomy" id="2761395"/>
    <lineage>
        <taxon>Eukaryota</taxon>
        <taxon>Fungi</taxon>
        <taxon>Fungi incertae sedis</taxon>
        <taxon>Zoopagomycota</taxon>
        <taxon>Kickxellomycotina</taxon>
        <taxon>Kickxellomycetes</taxon>
        <taxon>Kickxellales</taxon>
        <taxon>Kickxellaceae</taxon>
        <taxon>Coemansia</taxon>
    </lineage>
</organism>
<feature type="domain" description="YEATS" evidence="4">
    <location>
        <begin position="327"/>
        <end position="468"/>
    </location>
</feature>
<feature type="compositionally biased region" description="Low complexity" evidence="3">
    <location>
        <begin position="639"/>
        <end position="653"/>
    </location>
</feature>
<evidence type="ECO:0000313" key="5">
    <source>
        <dbReference type="EMBL" id="KAJ2798881.1"/>
    </source>
</evidence>
<accession>A0A9W8HRQ0</accession>
<feature type="compositionally biased region" description="Polar residues" evidence="3">
    <location>
        <begin position="490"/>
        <end position="500"/>
    </location>
</feature>
<feature type="non-terminal residue" evidence="5">
    <location>
        <position position="1"/>
    </location>
</feature>
<dbReference type="GO" id="GO:0000785">
    <property type="term" value="C:chromatin"/>
    <property type="evidence" value="ECO:0007669"/>
    <property type="project" value="UniProtKB-ARBA"/>
</dbReference>
<dbReference type="InterPro" id="IPR005033">
    <property type="entry name" value="YEATS"/>
</dbReference>
<dbReference type="Gene3D" id="2.60.40.1970">
    <property type="entry name" value="YEATS domain"/>
    <property type="match status" value="1"/>
</dbReference>
<dbReference type="AlphaFoldDB" id="A0A9W8HRQ0"/>
<dbReference type="Proteomes" id="UP001140094">
    <property type="component" value="Unassembled WGS sequence"/>
</dbReference>
<feature type="region of interest" description="Disordered" evidence="3">
    <location>
        <begin position="476"/>
        <end position="661"/>
    </location>
</feature>
<keyword evidence="1 2" id="KW-0539">Nucleus</keyword>
<dbReference type="PANTHER" id="PTHR23195">
    <property type="entry name" value="YEATS DOMAIN"/>
    <property type="match status" value="1"/>
</dbReference>
<feature type="compositionally biased region" description="Basic and acidic residues" evidence="3">
    <location>
        <begin position="553"/>
        <end position="571"/>
    </location>
</feature>
<feature type="compositionally biased region" description="Low complexity" evidence="3">
    <location>
        <begin position="501"/>
        <end position="530"/>
    </location>
</feature>
<dbReference type="EMBL" id="JANBUO010001298">
    <property type="protein sequence ID" value="KAJ2798881.1"/>
    <property type="molecule type" value="Genomic_DNA"/>
</dbReference>
<keyword evidence="6" id="KW-1185">Reference proteome</keyword>
<evidence type="ECO:0000256" key="2">
    <source>
        <dbReference type="PROSITE-ProRule" id="PRU00376"/>
    </source>
</evidence>
<dbReference type="GO" id="GO:0005634">
    <property type="term" value="C:nucleus"/>
    <property type="evidence" value="ECO:0007669"/>
    <property type="project" value="UniProtKB-SubCell"/>
</dbReference>
<dbReference type="InterPro" id="IPR055129">
    <property type="entry name" value="YEATS_dom"/>
</dbReference>
<dbReference type="InterPro" id="IPR014752">
    <property type="entry name" value="Arrestin-like_C"/>
</dbReference>
<dbReference type="Pfam" id="PF03366">
    <property type="entry name" value="YEATS"/>
    <property type="match status" value="1"/>
</dbReference>
<gene>
    <name evidence="5" type="primary">tfg3</name>
    <name evidence="5" type="ORF">H4R20_004654</name>
</gene>
<dbReference type="PROSITE" id="PS51037">
    <property type="entry name" value="YEATS"/>
    <property type="match status" value="1"/>
</dbReference>
<sequence>MILPSVRVFALGDVVLEGAPDESRGHLIDGRVIVTVRVATRVRSLDVVFQTAQGRRWGRLRRMRDCGNDIEDGSKHVAISEQLYCGDKEWSRGTYEFFFRIELPGDLRETMFTAHGRVAYEVRATLAAGGMRRSTAHAVAVKRVPYVGAAWESLTSDVVHVSAVWRDRIEMCALGCSRVQRDDQPLRVTGVVRALEKGFRLTRVGFVLEERTRCRTAASSVVAASRFLRPGEHGAWCHSPIVDQLAFDVELQIPRAYRRIHYDVKHGPVTVSHRLAFVVAVVDESGHGTSLRLFTPLHIMPRAADAIELPTYANAATDQQQRAEENSSASMVSEAEVMLAVQTRHQPTDRMVVEQGVEYSLRKWSCTLMEGRPRASNAALLPYVKEVEFILHESFDNPRQVVRRPPFRVEQVGWGEFDLLIIVHFVNCSEQHKIVHDLNFHEGEFYEKKYPLIVPNPKAGFLALFNKYSTVSRKTIPARETKARKGPPRSTYSTSQRSHNGSISPYSSDDSGSDSGMDSLSDGSGSLSSDSRGRNISSTEAGSLNRTRRKHRARDEPRSETLHRHELEKPSRVRQTSPTMGKLPARVQKDPAAPSAKAVRKSPGAIPAAVASQPVRAGNGARGMASAAIPARNSDRRTLPATSSSLSPPAGGLERAPLAAS</sequence>
<evidence type="ECO:0000256" key="3">
    <source>
        <dbReference type="SAM" id="MobiDB-lite"/>
    </source>
</evidence>